<dbReference type="InterPro" id="IPR035965">
    <property type="entry name" value="PAS-like_dom_sf"/>
</dbReference>
<keyword evidence="3" id="KW-1185">Reference proteome</keyword>
<dbReference type="InterPro" id="IPR000014">
    <property type="entry name" value="PAS"/>
</dbReference>
<comment type="caution">
    <text evidence="2">The sequence shown here is derived from an EMBL/GenBank/DDBJ whole genome shotgun (WGS) entry which is preliminary data.</text>
</comment>
<evidence type="ECO:0000259" key="1">
    <source>
        <dbReference type="PROSITE" id="PS50112"/>
    </source>
</evidence>
<protein>
    <submittedName>
        <fullName evidence="2">PAS domain-containing protein</fullName>
    </submittedName>
</protein>
<accession>A0A545AEN9</accession>
<feature type="domain" description="PAS" evidence="1">
    <location>
        <begin position="8"/>
        <end position="62"/>
    </location>
</feature>
<dbReference type="InParanoid" id="A0A545AEN9"/>
<dbReference type="SUPFAM" id="SSF55785">
    <property type="entry name" value="PYP-like sensor domain (PAS domain)"/>
    <property type="match status" value="2"/>
</dbReference>
<dbReference type="Gene3D" id="3.30.450.20">
    <property type="entry name" value="PAS domain"/>
    <property type="match status" value="1"/>
</dbReference>
<dbReference type="Proteomes" id="UP000317982">
    <property type="component" value="Unassembled WGS sequence"/>
</dbReference>
<dbReference type="SMART" id="SM00091">
    <property type="entry name" value="PAS"/>
    <property type="match status" value="2"/>
</dbReference>
<dbReference type="PROSITE" id="PS50112">
    <property type="entry name" value="PAS"/>
    <property type="match status" value="1"/>
</dbReference>
<proteinExistence type="predicted"/>
<dbReference type="InterPro" id="IPR013767">
    <property type="entry name" value="PAS_fold"/>
</dbReference>
<dbReference type="Pfam" id="PF00989">
    <property type="entry name" value="PAS"/>
    <property type="match status" value="1"/>
</dbReference>
<dbReference type="EMBL" id="VIRS01000056">
    <property type="protein sequence ID" value="TQS39792.1"/>
    <property type="molecule type" value="Genomic_DNA"/>
</dbReference>
<dbReference type="AlphaFoldDB" id="A0A545AEN9"/>
<sequence>MAAELTVNLLDLAPLLDALAEAFVVVDRSGTILTWNATATALFGWTPAHALGRSLHDLLFPDRAAANSRAAVTLLSTHPANRGVPAQCQTLSAARRDGGRIPIEVTIRALPGATGSQICISLVDLSAQATARDETQRMTQILQSVLDNLDTPVFVCDPDGDPIFANWALRQLTATPGGTLNQIVAAIRRHLTAADGSALDLNDYPSSRALAGRAIRGVPLRLAMPGDPFNIFGPMRIGSSSAVVCSASPFFYGPIHAPEPARRYP</sequence>
<name>A0A545AEN9_9ACTN</name>
<evidence type="ECO:0000313" key="3">
    <source>
        <dbReference type="Proteomes" id="UP000317982"/>
    </source>
</evidence>
<dbReference type="NCBIfam" id="TIGR00229">
    <property type="entry name" value="sensory_box"/>
    <property type="match status" value="1"/>
</dbReference>
<gene>
    <name evidence="2" type="ORF">FL583_38120</name>
</gene>
<evidence type="ECO:0000313" key="2">
    <source>
        <dbReference type="EMBL" id="TQS39792.1"/>
    </source>
</evidence>
<organism evidence="2 3">
    <name type="scientific">Cryptosporangium phraense</name>
    <dbReference type="NCBI Taxonomy" id="2593070"/>
    <lineage>
        <taxon>Bacteria</taxon>
        <taxon>Bacillati</taxon>
        <taxon>Actinomycetota</taxon>
        <taxon>Actinomycetes</taxon>
        <taxon>Cryptosporangiales</taxon>
        <taxon>Cryptosporangiaceae</taxon>
        <taxon>Cryptosporangium</taxon>
    </lineage>
</organism>
<dbReference type="CDD" id="cd00130">
    <property type="entry name" value="PAS"/>
    <property type="match status" value="1"/>
</dbReference>
<dbReference type="GO" id="GO:0006355">
    <property type="term" value="P:regulation of DNA-templated transcription"/>
    <property type="evidence" value="ECO:0007669"/>
    <property type="project" value="InterPro"/>
</dbReference>
<reference evidence="2 3" key="1">
    <citation type="submission" date="2019-07" db="EMBL/GenBank/DDBJ databases">
        <title>Cryptosporangium phraense sp. nov., isolated from plant litter.</title>
        <authorList>
            <person name="Suriyachadkun C."/>
        </authorList>
    </citation>
    <scope>NUCLEOTIDE SEQUENCE [LARGE SCALE GENOMIC DNA]</scope>
    <source>
        <strain evidence="2 3">A-T 5661</strain>
    </source>
</reference>
<dbReference type="RefSeq" id="WP_142709789.1">
    <property type="nucleotide sequence ID" value="NZ_VIRS01000056.1"/>
</dbReference>
<dbReference type="OrthoDB" id="3687827at2"/>